<dbReference type="OrthoDB" id="4762346at2759"/>
<reference evidence="1 2" key="1">
    <citation type="submission" date="2019-03" db="EMBL/GenBank/DDBJ databases">
        <title>Draft genome sequence of Xylaria hypoxylon DSM 108379, a ubiquitous saprotrophic-parasitic fungi on hardwood.</title>
        <authorList>
            <person name="Buettner E."/>
            <person name="Leonhardt S."/>
            <person name="Gebauer A.M."/>
            <person name="Liers C."/>
            <person name="Hofrichter M."/>
            <person name="Kellner H."/>
        </authorList>
    </citation>
    <scope>NUCLEOTIDE SEQUENCE [LARGE SCALE GENOMIC DNA]</scope>
    <source>
        <strain evidence="1 2">DSM 108379</strain>
    </source>
</reference>
<accession>A0A4Z0YL12</accession>
<dbReference type="EMBL" id="SKBN01000071">
    <property type="protein sequence ID" value="TGJ84277.1"/>
    <property type="molecule type" value="Genomic_DNA"/>
</dbReference>
<gene>
    <name evidence="1" type="ORF">E0Z10_g4491</name>
</gene>
<comment type="caution">
    <text evidence="1">The sequence shown here is derived from an EMBL/GenBank/DDBJ whole genome shotgun (WGS) entry which is preliminary data.</text>
</comment>
<proteinExistence type="predicted"/>
<protein>
    <submittedName>
        <fullName evidence="1">Uncharacterized protein</fullName>
    </submittedName>
</protein>
<dbReference type="Proteomes" id="UP000297716">
    <property type="component" value="Unassembled WGS sequence"/>
</dbReference>
<keyword evidence="2" id="KW-1185">Reference proteome</keyword>
<organism evidence="1 2">
    <name type="scientific">Xylaria hypoxylon</name>
    <dbReference type="NCBI Taxonomy" id="37992"/>
    <lineage>
        <taxon>Eukaryota</taxon>
        <taxon>Fungi</taxon>
        <taxon>Dikarya</taxon>
        <taxon>Ascomycota</taxon>
        <taxon>Pezizomycotina</taxon>
        <taxon>Sordariomycetes</taxon>
        <taxon>Xylariomycetidae</taxon>
        <taxon>Xylariales</taxon>
        <taxon>Xylariaceae</taxon>
        <taxon>Xylaria</taxon>
    </lineage>
</organism>
<evidence type="ECO:0000313" key="2">
    <source>
        <dbReference type="Proteomes" id="UP000297716"/>
    </source>
</evidence>
<evidence type="ECO:0000313" key="1">
    <source>
        <dbReference type="EMBL" id="TGJ84277.1"/>
    </source>
</evidence>
<sequence>MNDEKVYRTSRKVLPAEFVEETKGFFHNKCPSVSTHDRSGNTRIYLVCGFSHLVVNEKWEIRLPHPDYPHPSANDPEKLVYAHHINIEFMPGGPKFEEWEDIAKEFQDRVLPKYDLLHAAVEFTQLGGYGITSAWYPPKIEKDKLRSFFGSDDSDGLDLESKQQEYKNALVTAPKPRLNI</sequence>
<dbReference type="AlphaFoldDB" id="A0A4Z0YL12"/>
<name>A0A4Z0YL12_9PEZI</name>